<proteinExistence type="inferred from homology"/>
<protein>
    <recommendedName>
        <fullName evidence="4">Alginate biosynthesis protein AlgF</fullName>
    </recommendedName>
</protein>
<keyword evidence="5" id="KW-0732">Signal</keyword>
<evidence type="ECO:0000256" key="5">
    <source>
        <dbReference type="ARBA" id="ARBA00022729"/>
    </source>
</evidence>
<name>A0A6J4VTZ7_9DEIN</name>
<evidence type="ECO:0000313" key="8">
    <source>
        <dbReference type="EMBL" id="CAA9589086.1"/>
    </source>
</evidence>
<organism evidence="8">
    <name type="scientific">uncultured Truepera sp</name>
    <dbReference type="NCBI Taxonomy" id="543023"/>
    <lineage>
        <taxon>Bacteria</taxon>
        <taxon>Thermotogati</taxon>
        <taxon>Deinococcota</taxon>
        <taxon>Deinococci</taxon>
        <taxon>Trueperales</taxon>
        <taxon>Trueperaceae</taxon>
        <taxon>Truepera</taxon>
        <taxon>environmental samples</taxon>
    </lineage>
</organism>
<dbReference type="UniPathway" id="UPA00286"/>
<evidence type="ECO:0000256" key="3">
    <source>
        <dbReference type="ARBA" id="ARBA00010033"/>
    </source>
</evidence>
<comment type="subcellular location">
    <subcellularLocation>
        <location evidence="1">Periplasm</location>
    </subcellularLocation>
</comment>
<reference evidence="8" key="1">
    <citation type="submission" date="2020-02" db="EMBL/GenBank/DDBJ databases">
        <authorList>
            <person name="Meier V. D."/>
        </authorList>
    </citation>
    <scope>NUCLEOTIDE SEQUENCE</scope>
    <source>
        <strain evidence="8">AVDCRST_MAG86</strain>
    </source>
</reference>
<accession>A0A6J4VTZ7</accession>
<gene>
    <name evidence="8" type="ORF">AVDCRST_MAG86-4319</name>
</gene>
<evidence type="ECO:0000256" key="2">
    <source>
        <dbReference type="ARBA" id="ARBA00005182"/>
    </source>
</evidence>
<evidence type="ECO:0000256" key="4">
    <source>
        <dbReference type="ARBA" id="ARBA00013964"/>
    </source>
</evidence>
<dbReference type="EMBL" id="CADCWP010000372">
    <property type="protein sequence ID" value="CAA9589086.1"/>
    <property type="molecule type" value="Genomic_DNA"/>
</dbReference>
<keyword evidence="6" id="KW-0574">Periplasm</keyword>
<evidence type="ECO:0000256" key="1">
    <source>
        <dbReference type="ARBA" id="ARBA00004418"/>
    </source>
</evidence>
<dbReference type="AlphaFoldDB" id="A0A6J4VTZ7"/>
<sequence length="210" mass="22104">MARGWRYARLGRIWAGILAVLLSTVGAQEEGLYAPAPPADAAFVRVLNMGTGEVTPSLGATNFERLAYGAVSPYRVVLQGSADLSAGDVTETLELAAGRFYTVLLGSAVTLLEDPTLENRARTLLLLYNASENPVNLKTADGATDVIPDVAALEVGSIEVNPISVAFGAFSGDTALSTFDALQLRRGAAYSTFVLPDDTAIFMQNTTATE</sequence>
<evidence type="ECO:0000256" key="7">
    <source>
        <dbReference type="ARBA" id="ARBA00022841"/>
    </source>
</evidence>
<dbReference type="InterPro" id="IPR035422">
    <property type="entry name" value="AlgF"/>
</dbReference>
<keyword evidence="7" id="KW-0016">Alginate biosynthesis</keyword>
<comment type="pathway">
    <text evidence="2">Glycan biosynthesis; alginate biosynthesis.</text>
</comment>
<dbReference type="Pfam" id="PF11182">
    <property type="entry name" value="AlgF"/>
    <property type="match status" value="1"/>
</dbReference>
<dbReference type="GO" id="GO:0042597">
    <property type="term" value="C:periplasmic space"/>
    <property type="evidence" value="ECO:0007669"/>
    <property type="project" value="UniProtKB-SubCell"/>
</dbReference>
<comment type="similarity">
    <text evidence="3">Belongs to the AlgF family.</text>
</comment>
<dbReference type="GO" id="GO:0042121">
    <property type="term" value="P:alginic acid biosynthetic process"/>
    <property type="evidence" value="ECO:0007669"/>
    <property type="project" value="UniProtKB-UniPathway"/>
</dbReference>
<evidence type="ECO:0000256" key="6">
    <source>
        <dbReference type="ARBA" id="ARBA00022764"/>
    </source>
</evidence>